<dbReference type="EMBL" id="CP001666">
    <property type="protein sequence ID" value="ADK16315.1"/>
    <property type="molecule type" value="Genomic_DNA"/>
</dbReference>
<dbReference type="RefSeq" id="WP_013239898.1">
    <property type="nucleotide sequence ID" value="NC_014328.1"/>
</dbReference>
<dbReference type="NCBIfam" id="TIGR02687">
    <property type="entry name" value="BREX-1 system phosphatase PglZ type A"/>
    <property type="match status" value="1"/>
</dbReference>
<evidence type="ECO:0000313" key="3">
    <source>
        <dbReference type="Proteomes" id="UP000001656"/>
    </source>
</evidence>
<dbReference type="AlphaFoldDB" id="D8GR10"/>
<reference evidence="1 3" key="2">
    <citation type="journal article" date="2010" name="Proc. Natl. Acad. Sci. U.S.A.">
        <title>Clostridium ljungdahlii represents a microbial production platform based on syngas.</title>
        <authorList>
            <person name="Kopke M."/>
            <person name="Held C."/>
            <person name="Hujer S."/>
            <person name="Liesegang H."/>
            <person name="Wiezer A."/>
            <person name="Wollherr A."/>
            <person name="Ehrenreich A."/>
            <person name="Liebl W."/>
            <person name="Gottschalk G."/>
            <person name="Durre P."/>
        </authorList>
    </citation>
    <scope>NUCLEOTIDE SEQUENCE [LARGE SCALE GENOMIC DNA]</scope>
    <source>
        <strain evidence="3">ATCC 55383 / DSM 13528 / PETC</strain>
        <strain evidence="1">DSM 13528</strain>
    </source>
</reference>
<dbReference type="HOGENOM" id="CLU_017500_0_0_9"/>
<evidence type="ECO:0000313" key="4">
    <source>
        <dbReference type="Proteomes" id="UP000077020"/>
    </source>
</evidence>
<dbReference type="KEGG" id="clj:CLJU_c32680"/>
<dbReference type="Proteomes" id="UP000077020">
    <property type="component" value="Unassembled WGS sequence"/>
</dbReference>
<dbReference type="STRING" id="748727.CLJU_c32680"/>
<dbReference type="Proteomes" id="UP000001656">
    <property type="component" value="Chromosome"/>
</dbReference>
<dbReference type="EMBL" id="LITS01000001">
    <property type="protein sequence ID" value="OAA89812.1"/>
    <property type="molecule type" value="Genomic_DNA"/>
</dbReference>
<dbReference type="PATRIC" id="fig|748727.19.peg.433"/>
<dbReference type="InterPro" id="IPR014060">
    <property type="entry name" value="PglZ"/>
</dbReference>
<protein>
    <submittedName>
        <fullName evidence="2">PglZ domain protein</fullName>
    </submittedName>
</protein>
<proteinExistence type="predicted"/>
<evidence type="ECO:0000313" key="1">
    <source>
        <dbReference type="EMBL" id="ADK16315.1"/>
    </source>
</evidence>
<dbReference type="eggNOG" id="COG1524">
    <property type="taxonomic scope" value="Bacteria"/>
</dbReference>
<gene>
    <name evidence="1" type="ordered locus">CLJU_c32680</name>
    <name evidence="2" type="ORF">WX45_01650</name>
</gene>
<dbReference type="Pfam" id="PF08665">
    <property type="entry name" value="PglZ"/>
    <property type="match status" value="1"/>
</dbReference>
<organism evidence="1 3">
    <name type="scientific">Clostridium ljungdahlii (strain ATCC 55383 / DSM 13528 / PETC)</name>
    <dbReference type="NCBI Taxonomy" id="748727"/>
    <lineage>
        <taxon>Bacteria</taxon>
        <taxon>Bacillati</taxon>
        <taxon>Bacillota</taxon>
        <taxon>Clostridia</taxon>
        <taxon>Eubacteriales</taxon>
        <taxon>Clostridiaceae</taxon>
        <taxon>Clostridium</taxon>
    </lineage>
</organism>
<reference evidence="2 4" key="3">
    <citation type="journal article" date="2016" name="Biotechnol. Bioeng.">
        <title>Traits of selected Clostridium strains for syngas fermentation to ethanol.</title>
        <authorList>
            <person name="Martin M.E."/>
            <person name="Richter H."/>
            <person name="Saha S."/>
            <person name="Angenent L.T."/>
        </authorList>
    </citation>
    <scope>NUCLEOTIDE SEQUENCE [LARGE SCALE GENOMIC DNA]</scope>
    <source>
        <strain evidence="2 4">PETC</strain>
    </source>
</reference>
<keyword evidence="4" id="KW-1185">Reference proteome</keyword>
<reference evidence="1" key="1">
    <citation type="submission" date="2009-07" db="EMBL/GenBank/DDBJ databases">
        <authorList>
            <person name="Koepke M."/>
            <person name="Hujer S."/>
            <person name="Held C."/>
            <person name="Wiezer A."/>
            <person name="Liesegang H."/>
            <person name="Ehrenreich A."/>
            <person name="Gottschalk G."/>
            <person name="Duerre P."/>
        </authorList>
    </citation>
    <scope>NUCLEOTIDE SEQUENCE</scope>
    <source>
        <strain evidence="1">DSM 13528</strain>
    </source>
</reference>
<name>D8GR10_CLOLD</name>
<sequence length="853" mass="99865">MNLKEIKNVLTETFNKELDCGKKRHIVFWYDEEGEFAEDIDELSPDNVRVLKLTENNSYAIKYEIEKVDKISHFLIYANMQKPSPRENYLLDILKYSTEFSTDKTTAIMRELGVNDDSLKGVFKRYLKFFNNKERYASFMKYEIENYTEEKIDIAVLSVLCKLDVCDIESVIKALFAEELKDNNKYLEAIEKFGDVKAFWRLAEKYYGFNLEDKNLEKLILFFMVTNLSYTLDEAIPRTWGKYVSSKKSDCIVFMSHFMSHSVDSKIYDALSNKFEDKLNIQLYIKEWDIDNYIKCDVFKAFDKAIISKLVEQLLDDIGEYDKYTEIISARRTTHFFNDFEQEYEAINAAVELFKVKKNIGEFIRQYKVQEFFEKYTNENYVIDKAYRRFYAAFDKLEDKEALVELREKVENTYVNWFVDELSVKWSNAISDELQDNWNIPLITEQKDFYNTFIRQHVIKGERVFVIISDALRYEAAKEFSDILNIERKGFTEIYAMQGVIPSYTKLGMASLLPNDKIEIDDKAEIIVDGINSAGTDNREKVLLKYSENSVAIQYKDLIEMSRSEFRKTFNGKKLIYIYHNSIDAVGDHAATEREVFNAVDETFKELKTLINDLINNVSASNIYITSDHGFIYKRGLITESDKTSKNAEDAAVEKRRFIISDKKQNMEGTICFSMDYILGKDSGKYVTVPRGSNRFKVQGEGANFVHGGATLQEIVVPVIKFKNDRSKNGKSDTRKVEVKLTNISRKITSVITYLEFFQTEKVEDKKIPVRLKIYFTDEEGNRISNENIIIADSKSTKPEDRSYKEKFILKSMTYDKKKKYYLIMEDEEEAVENIYEKIPFIIDIAISNDFEF</sequence>
<dbReference type="OrthoDB" id="9769734at2"/>
<evidence type="ECO:0000313" key="2">
    <source>
        <dbReference type="EMBL" id="OAA89812.1"/>
    </source>
</evidence>
<accession>D8GR10</accession>